<dbReference type="GO" id="GO:0008983">
    <property type="term" value="F:protein-glutamate O-methyltransferase activity"/>
    <property type="evidence" value="ECO:0007669"/>
    <property type="project" value="UniProtKB-EC"/>
</dbReference>
<dbReference type="InterPro" id="IPR029063">
    <property type="entry name" value="SAM-dependent_MTases_sf"/>
</dbReference>
<feature type="binding site" evidence="6">
    <location>
        <position position="88"/>
    </location>
    <ligand>
        <name>S-adenosyl-L-methionine</name>
        <dbReference type="ChEBI" id="CHEBI:59789"/>
    </ligand>
</feature>
<evidence type="ECO:0000313" key="8">
    <source>
        <dbReference type="EMBL" id="MBB4155459.1"/>
    </source>
</evidence>
<evidence type="ECO:0000256" key="1">
    <source>
        <dbReference type="ARBA" id="ARBA00001541"/>
    </source>
</evidence>
<dbReference type="PROSITE" id="PS50123">
    <property type="entry name" value="CHER"/>
    <property type="match status" value="1"/>
</dbReference>
<reference evidence="8 9" key="1">
    <citation type="submission" date="2020-08" db="EMBL/GenBank/DDBJ databases">
        <title>Genomic Encyclopedia of Type Strains, Phase IV (KMG-IV): sequencing the most valuable type-strain genomes for metagenomic binning, comparative biology and taxonomic classification.</title>
        <authorList>
            <person name="Goeker M."/>
        </authorList>
    </citation>
    <scope>NUCLEOTIDE SEQUENCE [LARGE SCALE GENOMIC DNA]</scope>
    <source>
        <strain evidence="8 9">YC6723</strain>
    </source>
</reference>
<name>A0A840FCW2_9SPHN</name>
<evidence type="ECO:0000256" key="4">
    <source>
        <dbReference type="ARBA" id="ARBA00022691"/>
    </source>
</evidence>
<keyword evidence="3 5" id="KW-0808">Transferase</keyword>
<dbReference type="InterPro" id="IPR000780">
    <property type="entry name" value="CheR_MeTrfase"/>
</dbReference>
<keyword evidence="9" id="KW-1185">Reference proteome</keyword>
<dbReference type="EMBL" id="JACIEV010000012">
    <property type="protein sequence ID" value="MBB4155459.1"/>
    <property type="molecule type" value="Genomic_DNA"/>
</dbReference>
<feature type="binding site" evidence="6">
    <location>
        <begin position="227"/>
        <end position="228"/>
    </location>
    <ligand>
        <name>S-adenosyl-L-methionine</name>
        <dbReference type="ChEBI" id="CHEBI:59789"/>
    </ligand>
</feature>
<dbReference type="InterPro" id="IPR022641">
    <property type="entry name" value="CheR_N"/>
</dbReference>
<evidence type="ECO:0000256" key="6">
    <source>
        <dbReference type="PIRSR" id="PIRSR000410-1"/>
    </source>
</evidence>
<dbReference type="InterPro" id="IPR026024">
    <property type="entry name" value="Chemotaxis_MeTrfase_CheR"/>
</dbReference>
<feature type="binding site" evidence="6">
    <location>
        <position position="84"/>
    </location>
    <ligand>
        <name>S-adenosyl-L-methionine</name>
        <dbReference type="ChEBI" id="CHEBI:59789"/>
    </ligand>
</feature>
<dbReference type="Pfam" id="PF01739">
    <property type="entry name" value="CheR"/>
    <property type="match status" value="1"/>
</dbReference>
<dbReference type="SUPFAM" id="SSF47757">
    <property type="entry name" value="Chemotaxis receptor methyltransferase CheR, N-terminal domain"/>
    <property type="match status" value="1"/>
</dbReference>
<dbReference type="Gene3D" id="1.10.155.10">
    <property type="entry name" value="Chemotaxis receptor methyltransferase CheR, N-terminal domain"/>
    <property type="match status" value="1"/>
</dbReference>
<dbReference type="SMART" id="SM00138">
    <property type="entry name" value="MeTrc"/>
    <property type="match status" value="1"/>
</dbReference>
<dbReference type="PIRSF" id="PIRSF000410">
    <property type="entry name" value="CheR"/>
    <property type="match status" value="1"/>
</dbReference>
<dbReference type="PANTHER" id="PTHR24422">
    <property type="entry name" value="CHEMOTAXIS PROTEIN METHYLTRANSFERASE"/>
    <property type="match status" value="1"/>
</dbReference>
<evidence type="ECO:0000313" key="9">
    <source>
        <dbReference type="Proteomes" id="UP000529795"/>
    </source>
</evidence>
<accession>A0A840FCW2</accession>
<dbReference type="Gene3D" id="3.40.50.150">
    <property type="entry name" value="Vaccinia Virus protein VP39"/>
    <property type="match status" value="1"/>
</dbReference>
<dbReference type="PANTHER" id="PTHR24422:SF19">
    <property type="entry name" value="CHEMOTAXIS PROTEIN METHYLTRANSFERASE"/>
    <property type="match status" value="1"/>
</dbReference>
<keyword evidence="2 5" id="KW-0489">Methyltransferase</keyword>
<comment type="function">
    <text evidence="5">Methylation of the membrane-bound methyl-accepting chemotaxis proteins (MCP) to form gamma-glutamyl methyl ester residues in MCP.</text>
</comment>
<keyword evidence="4 5" id="KW-0949">S-adenosyl-L-methionine</keyword>
<dbReference type="EC" id="2.1.1.80" evidence="5"/>
<dbReference type="Proteomes" id="UP000529795">
    <property type="component" value="Unassembled WGS sequence"/>
</dbReference>
<feature type="binding site" evidence="6">
    <location>
        <position position="126"/>
    </location>
    <ligand>
        <name>S-adenosyl-L-methionine</name>
        <dbReference type="ChEBI" id="CHEBI:59789"/>
    </ligand>
</feature>
<dbReference type="SUPFAM" id="SSF53335">
    <property type="entry name" value="S-adenosyl-L-methionine-dependent methyltransferases"/>
    <property type="match status" value="1"/>
</dbReference>
<feature type="domain" description="CheR-type methyltransferase" evidence="7">
    <location>
        <begin position="13"/>
        <end position="284"/>
    </location>
</feature>
<dbReference type="InterPro" id="IPR050903">
    <property type="entry name" value="Bact_Chemotaxis_MeTrfase"/>
</dbReference>
<proteinExistence type="predicted"/>
<sequence>MIPAAISPAAPGTLSAADFAKVARIAHVHAGIVLHPGKSQLVASRLARLQRSYDCDDLHRFVQLITDDAAARVQAIEALTTNHTKFFREEHHFQHVASVLRPMLLDRIDRRQRVRLWSAGSSTGEEVYSLGMTLLGTDASSARTILDGDVALLATDINTVVVETGRAARYAAGDAAAIPADLASRWTQATGGEVTMAPDLRGLVRFRQLNLLDEWPIRGQFDAIFCRNTMIYFDDPTTERLQCRLADRLVDGGFLYLGHSERLLGEAARRVVPVGQTIFRKVPA</sequence>
<evidence type="ECO:0000259" key="7">
    <source>
        <dbReference type="PROSITE" id="PS50123"/>
    </source>
</evidence>
<gene>
    <name evidence="8" type="ORF">GGQ80_003382</name>
</gene>
<organism evidence="8 9">
    <name type="scientific">Sphingomonas jinjuensis</name>
    <dbReference type="NCBI Taxonomy" id="535907"/>
    <lineage>
        <taxon>Bacteria</taxon>
        <taxon>Pseudomonadati</taxon>
        <taxon>Pseudomonadota</taxon>
        <taxon>Alphaproteobacteria</taxon>
        <taxon>Sphingomonadales</taxon>
        <taxon>Sphingomonadaceae</taxon>
        <taxon>Sphingomonas</taxon>
    </lineage>
</organism>
<feature type="binding site" evidence="6">
    <location>
        <position position="82"/>
    </location>
    <ligand>
        <name>S-adenosyl-L-methionine</name>
        <dbReference type="ChEBI" id="CHEBI:59789"/>
    </ligand>
</feature>
<dbReference type="InterPro" id="IPR036804">
    <property type="entry name" value="CheR_N_sf"/>
</dbReference>
<comment type="catalytic activity">
    <reaction evidence="1 5">
        <text>L-glutamyl-[protein] + S-adenosyl-L-methionine = [protein]-L-glutamate 5-O-methyl ester + S-adenosyl-L-homocysteine</text>
        <dbReference type="Rhea" id="RHEA:24452"/>
        <dbReference type="Rhea" id="RHEA-COMP:10208"/>
        <dbReference type="Rhea" id="RHEA-COMP:10311"/>
        <dbReference type="ChEBI" id="CHEBI:29973"/>
        <dbReference type="ChEBI" id="CHEBI:57856"/>
        <dbReference type="ChEBI" id="CHEBI:59789"/>
        <dbReference type="ChEBI" id="CHEBI:82795"/>
        <dbReference type="EC" id="2.1.1.80"/>
    </reaction>
</comment>
<dbReference type="InterPro" id="IPR022642">
    <property type="entry name" value="CheR_C"/>
</dbReference>
<comment type="caution">
    <text evidence="8">The sequence shown here is derived from an EMBL/GenBank/DDBJ whole genome shotgun (WGS) entry which is preliminary data.</text>
</comment>
<evidence type="ECO:0000256" key="5">
    <source>
        <dbReference type="PIRNR" id="PIRNR000410"/>
    </source>
</evidence>
<dbReference type="PRINTS" id="PR00996">
    <property type="entry name" value="CHERMTFRASE"/>
</dbReference>
<dbReference type="GO" id="GO:0032259">
    <property type="term" value="P:methylation"/>
    <property type="evidence" value="ECO:0007669"/>
    <property type="project" value="UniProtKB-KW"/>
</dbReference>
<evidence type="ECO:0000256" key="3">
    <source>
        <dbReference type="ARBA" id="ARBA00022679"/>
    </source>
</evidence>
<dbReference type="Pfam" id="PF03705">
    <property type="entry name" value="CheR_N"/>
    <property type="match status" value="1"/>
</dbReference>
<protein>
    <recommendedName>
        <fullName evidence="5">Chemotaxis protein methyltransferase</fullName>
        <ecNumber evidence="5">2.1.1.80</ecNumber>
    </recommendedName>
</protein>
<feature type="binding site" evidence="6">
    <location>
        <position position="156"/>
    </location>
    <ligand>
        <name>S-adenosyl-L-methionine</name>
        <dbReference type="ChEBI" id="CHEBI:59789"/>
    </ligand>
</feature>
<feature type="binding site" evidence="6">
    <location>
        <begin position="210"/>
        <end position="211"/>
    </location>
    <ligand>
        <name>S-adenosyl-L-methionine</name>
        <dbReference type="ChEBI" id="CHEBI:59789"/>
    </ligand>
</feature>
<dbReference type="AlphaFoldDB" id="A0A840FCW2"/>
<evidence type="ECO:0000256" key="2">
    <source>
        <dbReference type="ARBA" id="ARBA00022603"/>
    </source>
</evidence>